<accession>A0A2P8CQX2</accession>
<evidence type="ECO:0000256" key="2">
    <source>
        <dbReference type="ARBA" id="ARBA00022801"/>
    </source>
</evidence>
<dbReference type="RefSeq" id="WP_146165704.1">
    <property type="nucleotide sequence ID" value="NZ_PYGA01000032.1"/>
</dbReference>
<dbReference type="Gene3D" id="3.10.450.30">
    <property type="entry name" value="Microbial ribonucleases"/>
    <property type="match status" value="1"/>
</dbReference>
<dbReference type="InterPro" id="IPR036844">
    <property type="entry name" value="Hint_dom_sf"/>
</dbReference>
<feature type="compositionally biased region" description="Gly residues" evidence="3">
    <location>
        <begin position="92"/>
        <end position="105"/>
    </location>
</feature>
<dbReference type="SMART" id="SM00306">
    <property type="entry name" value="HintN"/>
    <property type="match status" value="1"/>
</dbReference>
<dbReference type="InterPro" id="IPR000026">
    <property type="entry name" value="N1-like"/>
</dbReference>
<keyword evidence="4" id="KW-1133">Transmembrane helix</keyword>
<reference evidence="6 7" key="1">
    <citation type="submission" date="2018-03" db="EMBL/GenBank/DDBJ databases">
        <title>Genomic Encyclopedia of Archaeal and Bacterial Type Strains, Phase II (KMG-II): from individual species to whole genera.</title>
        <authorList>
            <person name="Goeker M."/>
        </authorList>
    </citation>
    <scope>NUCLEOTIDE SEQUENCE [LARGE SCALE GENOMIC DNA]</scope>
    <source>
        <strain evidence="6 7">DSM 45312</strain>
    </source>
</reference>
<dbReference type="AlphaFoldDB" id="A0A2P8CQX2"/>
<dbReference type="Pfam" id="PF00545">
    <property type="entry name" value="Ribonuclease"/>
    <property type="match status" value="1"/>
</dbReference>
<feature type="compositionally biased region" description="Gly residues" evidence="3">
    <location>
        <begin position="61"/>
        <end position="85"/>
    </location>
</feature>
<dbReference type="Proteomes" id="UP000240542">
    <property type="component" value="Unassembled WGS sequence"/>
</dbReference>
<feature type="transmembrane region" description="Helical" evidence="4">
    <location>
        <begin position="12"/>
        <end position="32"/>
    </location>
</feature>
<comment type="caution">
    <text evidence="6">The sequence shown here is derived from an EMBL/GenBank/DDBJ whole genome shotgun (WGS) entry which is preliminary data.</text>
</comment>
<dbReference type="SUPFAM" id="SSF51294">
    <property type="entry name" value="Hedgehog/intein (Hint) domain"/>
    <property type="match status" value="1"/>
</dbReference>
<dbReference type="GO" id="GO:0003723">
    <property type="term" value="F:RNA binding"/>
    <property type="evidence" value="ECO:0007669"/>
    <property type="project" value="InterPro"/>
</dbReference>
<protein>
    <submittedName>
        <fullName evidence="6">Intein</fullName>
    </submittedName>
</protein>
<feature type="region of interest" description="Disordered" evidence="3">
    <location>
        <begin position="51"/>
        <end position="146"/>
    </location>
</feature>
<evidence type="ECO:0000256" key="1">
    <source>
        <dbReference type="ARBA" id="ARBA00022722"/>
    </source>
</evidence>
<evidence type="ECO:0000313" key="6">
    <source>
        <dbReference type="EMBL" id="PSK87361.1"/>
    </source>
</evidence>
<evidence type="ECO:0000313" key="7">
    <source>
        <dbReference type="Proteomes" id="UP000240542"/>
    </source>
</evidence>
<sequence>MLRVIHDPERGASLVEYAAVIVLSAAIMASLVNAGITTVITDSVEKSVERLLNPDGEGPPSAGGQGGRGSGGSGGGPDGGQGGPGSPDSPGNAGGSGSNDPGGSGQAQPAANSSGQKGGLNPDSGTSSGGPGGPAGLANAFHPGGAPLQQVDWGGVLDKLPDHDVYLPNPGMKLSEWLAPGSHIPRKVAESHGYKEDTPGGLAGEIHKYDKHLGSIIGDLATAPGNFALHPIEGVKSAYNSAVSAGSEQLDGYQKIIEDTKSGIVGGDPLAAAAGLPKMLKYHFIDAPVSPGGWLVNKKARGYFGKGEYGKGAAEVTGSLGDLLPGVKIARLLGGKGPSPDTPDKGGSPDTPDKGGSVRAGGQPQQGKPKGGRPTGEPDPNKEGGGDPKPGCKTGNSFVPGTLVLLASGAQVPIEDIEVGDEVHAFDPRTGEEGPRPVIDLIEGTGKKTLVDITVTNDDGTKGTVTATDEHPFWVPDKAEWVDAIDLKAGSWLRTSNGTWVQVSSIEHQTVARQRVRNLTVAELHTYYVFVNASPVLVHNSNCLIGKPLRKGIFGQSKRDLEQRIGEVVDFYDMNGRPPAMTHQGRRRGGAVGEYGNANGQLPNRPPGYYKESDVWPSARGTGNRGAERIVFGKKGEVYYTSSHYNSFIRVR</sequence>
<feature type="domain" description="Hint" evidence="5">
    <location>
        <begin position="395"/>
        <end position="497"/>
    </location>
</feature>
<dbReference type="Pfam" id="PF07591">
    <property type="entry name" value="PT-HINT"/>
    <property type="match status" value="1"/>
</dbReference>
<dbReference type="SUPFAM" id="SSF53933">
    <property type="entry name" value="Microbial ribonucleases"/>
    <property type="match status" value="1"/>
</dbReference>
<keyword evidence="4" id="KW-0472">Membrane</keyword>
<keyword evidence="4" id="KW-0812">Transmembrane</keyword>
<evidence type="ECO:0000256" key="4">
    <source>
        <dbReference type="SAM" id="Phobius"/>
    </source>
</evidence>
<evidence type="ECO:0000259" key="5">
    <source>
        <dbReference type="SMART" id="SM00306"/>
    </source>
</evidence>
<keyword evidence="2" id="KW-0378">Hydrolase</keyword>
<dbReference type="InterPro" id="IPR016191">
    <property type="entry name" value="Ribonuclease/ribotoxin"/>
</dbReference>
<dbReference type="GO" id="GO:0016787">
    <property type="term" value="F:hydrolase activity"/>
    <property type="evidence" value="ECO:0007669"/>
    <property type="project" value="UniProtKB-KW"/>
</dbReference>
<dbReference type="CDD" id="cd00081">
    <property type="entry name" value="Hint"/>
    <property type="match status" value="1"/>
</dbReference>
<dbReference type="GO" id="GO:0004521">
    <property type="term" value="F:RNA endonuclease activity"/>
    <property type="evidence" value="ECO:0007669"/>
    <property type="project" value="InterPro"/>
</dbReference>
<feature type="region of interest" description="Disordered" evidence="3">
    <location>
        <begin position="331"/>
        <end position="396"/>
    </location>
</feature>
<feature type="region of interest" description="Disordered" evidence="3">
    <location>
        <begin position="576"/>
        <end position="607"/>
    </location>
</feature>
<organism evidence="6 7">
    <name type="scientific">Murinocardiopsis flavida</name>
    <dbReference type="NCBI Taxonomy" id="645275"/>
    <lineage>
        <taxon>Bacteria</taxon>
        <taxon>Bacillati</taxon>
        <taxon>Actinomycetota</taxon>
        <taxon>Actinomycetes</taxon>
        <taxon>Streptosporangiales</taxon>
        <taxon>Nocardiopsidaceae</taxon>
        <taxon>Murinocardiopsis</taxon>
    </lineage>
</organism>
<name>A0A2P8CQX2_9ACTN</name>
<dbReference type="EMBL" id="PYGA01000032">
    <property type="protein sequence ID" value="PSK87361.1"/>
    <property type="molecule type" value="Genomic_DNA"/>
</dbReference>
<evidence type="ECO:0000256" key="3">
    <source>
        <dbReference type="SAM" id="MobiDB-lite"/>
    </source>
</evidence>
<feature type="compositionally biased region" description="Polar residues" evidence="3">
    <location>
        <begin position="106"/>
        <end position="115"/>
    </location>
</feature>
<dbReference type="OrthoDB" id="582519at2"/>
<keyword evidence="7" id="KW-1185">Reference proteome</keyword>
<dbReference type="Gene3D" id="2.170.16.10">
    <property type="entry name" value="Hedgehog/Intein (Hint) domain"/>
    <property type="match status" value="1"/>
</dbReference>
<proteinExistence type="predicted"/>
<dbReference type="InterPro" id="IPR003587">
    <property type="entry name" value="Hint_dom_N"/>
</dbReference>
<gene>
    <name evidence="6" type="ORF">CLV63_13216</name>
</gene>
<keyword evidence="1" id="KW-0540">Nuclease</keyword>